<name>A0A6A6I9Y0_9PLEO</name>
<dbReference type="OrthoDB" id="4757095at2759"/>
<dbReference type="EMBL" id="ML987199">
    <property type="protein sequence ID" value="KAF2246340.1"/>
    <property type="molecule type" value="Genomic_DNA"/>
</dbReference>
<evidence type="ECO:0000313" key="4">
    <source>
        <dbReference type="Proteomes" id="UP000800094"/>
    </source>
</evidence>
<accession>A0A6A6I9Y0</accession>
<proteinExistence type="predicted"/>
<feature type="domain" description="DUF7730" evidence="2">
    <location>
        <begin position="34"/>
        <end position="263"/>
    </location>
</feature>
<dbReference type="Pfam" id="PF24864">
    <property type="entry name" value="DUF7730"/>
    <property type="match status" value="1"/>
</dbReference>
<sequence>MGSTNKGEEAATDQSPEADLARSGPRVRMHPANSQLQSPLFRKLSAELRLLIYEVVLGDPTRPMHIVLYDDGSGRVGRQRCEDMECPYPMWRHKCFGIYKPGDGLGVRHSFTPSTRDGLLALLLTCRQIYSEALEVLYAANEFHFKGPRGIIALYSCIPRSHWSLIHHVHISTVFLSPTERWENGVHSGHPSEVYSVWDRGCRSIRCLPALRSICLDIIVWHSLKESRDDPSMISDQTLIRILEPIKAIEAPIFEVEINIPIPHSVLRSLGPVNFTVAVRRRPYNSTVFGVR</sequence>
<protein>
    <recommendedName>
        <fullName evidence="2">DUF7730 domain-containing protein</fullName>
    </recommendedName>
</protein>
<keyword evidence="4" id="KW-1185">Reference proteome</keyword>
<reference evidence="3" key="1">
    <citation type="journal article" date="2020" name="Stud. Mycol.">
        <title>101 Dothideomycetes genomes: a test case for predicting lifestyles and emergence of pathogens.</title>
        <authorList>
            <person name="Haridas S."/>
            <person name="Albert R."/>
            <person name="Binder M."/>
            <person name="Bloem J."/>
            <person name="Labutti K."/>
            <person name="Salamov A."/>
            <person name="Andreopoulos B."/>
            <person name="Baker S."/>
            <person name="Barry K."/>
            <person name="Bills G."/>
            <person name="Bluhm B."/>
            <person name="Cannon C."/>
            <person name="Castanera R."/>
            <person name="Culley D."/>
            <person name="Daum C."/>
            <person name="Ezra D."/>
            <person name="Gonzalez J."/>
            <person name="Henrissat B."/>
            <person name="Kuo A."/>
            <person name="Liang C."/>
            <person name="Lipzen A."/>
            <person name="Lutzoni F."/>
            <person name="Magnuson J."/>
            <person name="Mondo S."/>
            <person name="Nolan M."/>
            <person name="Ohm R."/>
            <person name="Pangilinan J."/>
            <person name="Park H.-J."/>
            <person name="Ramirez L."/>
            <person name="Alfaro M."/>
            <person name="Sun H."/>
            <person name="Tritt A."/>
            <person name="Yoshinaga Y."/>
            <person name="Zwiers L.-H."/>
            <person name="Turgeon B."/>
            <person name="Goodwin S."/>
            <person name="Spatafora J."/>
            <person name="Crous P."/>
            <person name="Grigoriev I."/>
        </authorList>
    </citation>
    <scope>NUCLEOTIDE SEQUENCE</scope>
    <source>
        <strain evidence="3">CBS 122368</strain>
    </source>
</reference>
<dbReference type="Proteomes" id="UP000800094">
    <property type="component" value="Unassembled WGS sequence"/>
</dbReference>
<evidence type="ECO:0000256" key="1">
    <source>
        <dbReference type="SAM" id="MobiDB-lite"/>
    </source>
</evidence>
<evidence type="ECO:0000259" key="2">
    <source>
        <dbReference type="Pfam" id="PF24864"/>
    </source>
</evidence>
<dbReference type="PANTHER" id="PTHR38790:SF4">
    <property type="entry name" value="2EXR DOMAIN-CONTAINING PROTEIN"/>
    <property type="match status" value="1"/>
</dbReference>
<dbReference type="RefSeq" id="XP_033681344.1">
    <property type="nucleotide sequence ID" value="XM_033835765.1"/>
</dbReference>
<dbReference type="PANTHER" id="PTHR38790">
    <property type="entry name" value="2EXR DOMAIN-CONTAINING PROTEIN-RELATED"/>
    <property type="match status" value="1"/>
</dbReference>
<dbReference type="AlphaFoldDB" id="A0A6A6I9Y0"/>
<feature type="region of interest" description="Disordered" evidence="1">
    <location>
        <begin position="1"/>
        <end position="33"/>
    </location>
</feature>
<dbReference type="InterPro" id="IPR056632">
    <property type="entry name" value="DUF7730"/>
</dbReference>
<organism evidence="3 4">
    <name type="scientific">Trematosphaeria pertusa</name>
    <dbReference type="NCBI Taxonomy" id="390896"/>
    <lineage>
        <taxon>Eukaryota</taxon>
        <taxon>Fungi</taxon>
        <taxon>Dikarya</taxon>
        <taxon>Ascomycota</taxon>
        <taxon>Pezizomycotina</taxon>
        <taxon>Dothideomycetes</taxon>
        <taxon>Pleosporomycetidae</taxon>
        <taxon>Pleosporales</taxon>
        <taxon>Massarineae</taxon>
        <taxon>Trematosphaeriaceae</taxon>
        <taxon>Trematosphaeria</taxon>
    </lineage>
</organism>
<dbReference type="GeneID" id="54589095"/>
<gene>
    <name evidence="3" type="ORF">BU26DRAFT_607544</name>
</gene>
<evidence type="ECO:0000313" key="3">
    <source>
        <dbReference type="EMBL" id="KAF2246340.1"/>
    </source>
</evidence>